<gene>
    <name evidence="5" type="ORF">MUN80_13455</name>
</gene>
<protein>
    <submittedName>
        <fullName evidence="5">MFS transporter</fullName>
    </submittedName>
</protein>
<feature type="transmembrane region" description="Helical" evidence="4">
    <location>
        <begin position="253"/>
        <end position="273"/>
    </location>
</feature>
<feature type="transmembrane region" description="Helical" evidence="4">
    <location>
        <begin position="285"/>
        <end position="301"/>
    </location>
</feature>
<feature type="transmembrane region" description="Helical" evidence="4">
    <location>
        <begin position="78"/>
        <end position="97"/>
    </location>
</feature>
<feature type="transmembrane region" description="Helical" evidence="4">
    <location>
        <begin position="164"/>
        <end position="187"/>
    </location>
</feature>
<reference evidence="5 6" key="1">
    <citation type="submission" date="2022-04" db="EMBL/GenBank/DDBJ databases">
        <title>Hymenobacter sp. isolated from the air.</title>
        <authorList>
            <person name="Won M."/>
            <person name="Lee C.-M."/>
            <person name="Woen H.-Y."/>
            <person name="Kwon S.-W."/>
        </authorList>
    </citation>
    <scope>NUCLEOTIDE SEQUENCE [LARGE SCALE GENOMIC DNA]</scope>
    <source>
        <strain evidence="6">5116 S-27</strain>
    </source>
</reference>
<dbReference type="InterPro" id="IPR036259">
    <property type="entry name" value="MFS_trans_sf"/>
</dbReference>
<evidence type="ECO:0000256" key="2">
    <source>
        <dbReference type="ARBA" id="ARBA00022989"/>
    </source>
</evidence>
<keyword evidence="2 4" id="KW-1133">Transmembrane helix</keyword>
<dbReference type="InterPro" id="IPR011701">
    <property type="entry name" value="MFS"/>
</dbReference>
<dbReference type="RefSeq" id="WP_244713602.1">
    <property type="nucleotide sequence ID" value="NZ_CP095049.1"/>
</dbReference>
<feature type="transmembrane region" description="Helical" evidence="4">
    <location>
        <begin position="103"/>
        <end position="123"/>
    </location>
</feature>
<evidence type="ECO:0000313" key="6">
    <source>
        <dbReference type="Proteomes" id="UP000831785"/>
    </source>
</evidence>
<keyword evidence="1 4" id="KW-0812">Transmembrane</keyword>
<evidence type="ECO:0000313" key="5">
    <source>
        <dbReference type="EMBL" id="UOQ50766.1"/>
    </source>
</evidence>
<feature type="transmembrane region" description="Helical" evidence="4">
    <location>
        <begin position="342"/>
        <end position="364"/>
    </location>
</feature>
<feature type="transmembrane region" description="Helical" evidence="4">
    <location>
        <begin position="50"/>
        <end position="71"/>
    </location>
</feature>
<evidence type="ECO:0000256" key="3">
    <source>
        <dbReference type="ARBA" id="ARBA00023136"/>
    </source>
</evidence>
<feature type="transmembrane region" description="Helical" evidence="4">
    <location>
        <begin position="218"/>
        <end position="241"/>
    </location>
</feature>
<dbReference type="Gene3D" id="1.20.1250.20">
    <property type="entry name" value="MFS general substrate transporter like domains"/>
    <property type="match status" value="1"/>
</dbReference>
<proteinExistence type="predicted"/>
<dbReference type="EMBL" id="CP095049">
    <property type="protein sequence ID" value="UOQ50766.1"/>
    <property type="molecule type" value="Genomic_DNA"/>
</dbReference>
<keyword evidence="6" id="KW-1185">Reference proteome</keyword>
<keyword evidence="3 4" id="KW-0472">Membrane</keyword>
<evidence type="ECO:0000256" key="4">
    <source>
        <dbReference type="SAM" id="Phobius"/>
    </source>
</evidence>
<dbReference type="SUPFAM" id="SSF103473">
    <property type="entry name" value="MFS general substrate transporter"/>
    <property type="match status" value="1"/>
</dbReference>
<sequence>MEPAACKPRPWILPVIVFAQFAGTSLWFAGNSVLPELLRNPGLRGASLGGVVSAVQLGFIVGTLVFALLSLADRVPPARLFLLSALAGSLTNLGLLLPELSAAGLLAMRFGTGLCLAGIYPVGMKIAADYYAGGLGKALGFLVGALVLGTALPHGLRWLGAGLPWPAVVLATSGLAAGGGLLLWLLVPNGPFRRPGARLALSAVRGVWQHPPFRAAALGYFGHMWELYTFWAFVPLLLTIYRQLHPELRELPAGLAFGAIASGALACVGSGYLAQRWGSLRPARLALWVSGAGCVLSPLLLQLPLPLFGAGLLVWGMAVVADSPQFSALVAQQAPAAIKGTALTLVTCLGFALTIVSLQAFGALQSLVDGRYLFLLLAPGPALGLWATRQARSQQF</sequence>
<dbReference type="PANTHER" id="PTHR23521">
    <property type="entry name" value="TRANSPORTER MFS SUPERFAMILY"/>
    <property type="match status" value="1"/>
</dbReference>
<dbReference type="PANTHER" id="PTHR23521:SF3">
    <property type="entry name" value="MFS TRANSPORTER"/>
    <property type="match status" value="1"/>
</dbReference>
<organism evidence="5 6">
    <name type="scientific">Hymenobacter cellulosivorans</name>
    <dbReference type="NCBI Taxonomy" id="2932249"/>
    <lineage>
        <taxon>Bacteria</taxon>
        <taxon>Pseudomonadati</taxon>
        <taxon>Bacteroidota</taxon>
        <taxon>Cytophagia</taxon>
        <taxon>Cytophagales</taxon>
        <taxon>Hymenobacteraceae</taxon>
        <taxon>Hymenobacter</taxon>
    </lineage>
</organism>
<evidence type="ECO:0000256" key="1">
    <source>
        <dbReference type="ARBA" id="ARBA00022692"/>
    </source>
</evidence>
<dbReference type="Pfam" id="PF07690">
    <property type="entry name" value="MFS_1"/>
    <property type="match status" value="1"/>
</dbReference>
<feature type="transmembrane region" description="Helical" evidence="4">
    <location>
        <begin position="12"/>
        <end position="30"/>
    </location>
</feature>
<accession>A0ABY4F272</accession>
<feature type="transmembrane region" description="Helical" evidence="4">
    <location>
        <begin position="130"/>
        <end position="152"/>
    </location>
</feature>
<name>A0ABY4F272_9BACT</name>
<dbReference type="Proteomes" id="UP000831785">
    <property type="component" value="Chromosome"/>
</dbReference>